<dbReference type="InterPro" id="IPR027417">
    <property type="entry name" value="P-loop_NTPase"/>
</dbReference>
<reference evidence="6 7" key="1">
    <citation type="submission" date="2021-03" db="EMBL/GenBank/DDBJ databases">
        <title>Sneathiella sp. CAU 1612 isolated from Kang Won-do.</title>
        <authorList>
            <person name="Kim W."/>
        </authorList>
    </citation>
    <scope>NUCLEOTIDE SEQUENCE [LARGE SCALE GENOMIC DNA]</scope>
    <source>
        <strain evidence="6 7">CAU 1612</strain>
    </source>
</reference>
<evidence type="ECO:0000256" key="4">
    <source>
        <dbReference type="ARBA" id="ARBA00022840"/>
    </source>
</evidence>
<name>A0ABS3F1L2_9PROT</name>
<evidence type="ECO:0000313" key="7">
    <source>
        <dbReference type="Proteomes" id="UP000664761"/>
    </source>
</evidence>
<keyword evidence="3" id="KW-0547">Nucleotide-binding</keyword>
<sequence>MTDVSLEKLTKAYPGQTRPAVNDVSMHIDGGSLTALLGPSACGKSTILKMIAGLLPPTSGDIRFARQSVLQLPPNRRDAVMVFQNHLLFPYMTVGENIGFGLKMRHEPKKDIDRAVGRMLELVQLEDMGTRKPNQLSGGQQQRVALARALILRPKILLLDEPFSNLDANLRLEMQQLLNSLHQELGTTMLFVTHDKEEAVGLSSKIALILNGTLRQYASATVLYGQPKDEDVARFFGARNFVPGKCGPGYFDCALGRFTLPESVSSTGRLLTFRPENIVVGGDNILENSFHATLASKQFLGSQTVLGLQKGDIFFEALLSPQIAEPLQEGSTVSVHLPQRSLWILG</sequence>
<dbReference type="Pfam" id="PF08402">
    <property type="entry name" value="TOBE_2"/>
    <property type="match status" value="1"/>
</dbReference>
<dbReference type="InterPro" id="IPR047641">
    <property type="entry name" value="ABC_transpr_MalK/UgpC-like"/>
</dbReference>
<evidence type="ECO:0000256" key="1">
    <source>
        <dbReference type="ARBA" id="ARBA00005417"/>
    </source>
</evidence>
<keyword evidence="7" id="KW-1185">Reference proteome</keyword>
<dbReference type="InterPro" id="IPR017871">
    <property type="entry name" value="ABC_transporter-like_CS"/>
</dbReference>
<dbReference type="InterPro" id="IPR003439">
    <property type="entry name" value="ABC_transporter-like_ATP-bd"/>
</dbReference>
<organism evidence="6 7">
    <name type="scientific">Sneathiella sedimenti</name>
    <dbReference type="NCBI Taxonomy" id="2816034"/>
    <lineage>
        <taxon>Bacteria</taxon>
        <taxon>Pseudomonadati</taxon>
        <taxon>Pseudomonadota</taxon>
        <taxon>Alphaproteobacteria</taxon>
        <taxon>Sneathiellales</taxon>
        <taxon>Sneathiellaceae</taxon>
        <taxon>Sneathiella</taxon>
    </lineage>
</organism>
<dbReference type="SMART" id="SM00382">
    <property type="entry name" value="AAA"/>
    <property type="match status" value="1"/>
</dbReference>
<comment type="caution">
    <text evidence="6">The sequence shown here is derived from an EMBL/GenBank/DDBJ whole genome shotgun (WGS) entry which is preliminary data.</text>
</comment>
<dbReference type="PANTHER" id="PTHR43875">
    <property type="entry name" value="MALTODEXTRIN IMPORT ATP-BINDING PROTEIN MSMX"/>
    <property type="match status" value="1"/>
</dbReference>
<dbReference type="SUPFAM" id="SSF50331">
    <property type="entry name" value="MOP-like"/>
    <property type="match status" value="1"/>
</dbReference>
<keyword evidence="4 6" id="KW-0067">ATP-binding</keyword>
<gene>
    <name evidence="6" type="ORF">J0X12_02075</name>
</gene>
<evidence type="ECO:0000256" key="2">
    <source>
        <dbReference type="ARBA" id="ARBA00022448"/>
    </source>
</evidence>
<dbReference type="InterPro" id="IPR008995">
    <property type="entry name" value="Mo/tungstate-bd_C_term_dom"/>
</dbReference>
<feature type="domain" description="ABC transporter" evidence="5">
    <location>
        <begin position="4"/>
        <end position="236"/>
    </location>
</feature>
<dbReference type="Proteomes" id="UP000664761">
    <property type="component" value="Unassembled WGS sequence"/>
</dbReference>
<protein>
    <submittedName>
        <fullName evidence="6">ABC transporter ATP-binding protein</fullName>
    </submittedName>
</protein>
<dbReference type="GO" id="GO:0005524">
    <property type="term" value="F:ATP binding"/>
    <property type="evidence" value="ECO:0007669"/>
    <property type="project" value="UniProtKB-KW"/>
</dbReference>
<dbReference type="InterPro" id="IPR013611">
    <property type="entry name" value="Transp-assoc_OB_typ2"/>
</dbReference>
<dbReference type="EMBL" id="JAFLNC010000001">
    <property type="protein sequence ID" value="MBO0332383.1"/>
    <property type="molecule type" value="Genomic_DNA"/>
</dbReference>
<dbReference type="PROSITE" id="PS50893">
    <property type="entry name" value="ABC_TRANSPORTER_2"/>
    <property type="match status" value="1"/>
</dbReference>
<evidence type="ECO:0000259" key="5">
    <source>
        <dbReference type="PROSITE" id="PS50893"/>
    </source>
</evidence>
<keyword evidence="2" id="KW-0813">Transport</keyword>
<dbReference type="Gene3D" id="3.40.50.300">
    <property type="entry name" value="P-loop containing nucleotide triphosphate hydrolases"/>
    <property type="match status" value="1"/>
</dbReference>
<comment type="similarity">
    <text evidence="1">Belongs to the ABC transporter superfamily.</text>
</comment>
<evidence type="ECO:0000313" key="6">
    <source>
        <dbReference type="EMBL" id="MBO0332383.1"/>
    </source>
</evidence>
<dbReference type="RefSeq" id="WP_207041579.1">
    <property type="nucleotide sequence ID" value="NZ_JAFLNC010000001.1"/>
</dbReference>
<accession>A0ABS3F1L2</accession>
<dbReference type="SUPFAM" id="SSF52540">
    <property type="entry name" value="P-loop containing nucleoside triphosphate hydrolases"/>
    <property type="match status" value="1"/>
</dbReference>
<evidence type="ECO:0000256" key="3">
    <source>
        <dbReference type="ARBA" id="ARBA00022741"/>
    </source>
</evidence>
<dbReference type="Pfam" id="PF00005">
    <property type="entry name" value="ABC_tran"/>
    <property type="match status" value="1"/>
</dbReference>
<dbReference type="InterPro" id="IPR003593">
    <property type="entry name" value="AAA+_ATPase"/>
</dbReference>
<proteinExistence type="inferred from homology"/>
<dbReference type="PANTHER" id="PTHR43875:SF1">
    <property type="entry name" value="OSMOPROTECTIVE COMPOUNDS UPTAKE ATP-BINDING PROTEIN GGTA"/>
    <property type="match status" value="1"/>
</dbReference>
<dbReference type="PROSITE" id="PS00211">
    <property type="entry name" value="ABC_TRANSPORTER_1"/>
    <property type="match status" value="1"/>
</dbReference>